<dbReference type="EMBL" id="HBIA01005615">
    <property type="protein sequence ID" value="CAE0231152.1"/>
    <property type="molecule type" value="Transcribed_RNA"/>
</dbReference>
<dbReference type="GO" id="GO:0000055">
    <property type="term" value="P:ribosomal large subunit export from nucleus"/>
    <property type="evidence" value="ECO:0007669"/>
    <property type="project" value="TreeGrafter"/>
</dbReference>
<dbReference type="InterPro" id="IPR036465">
    <property type="entry name" value="vWFA_dom_sf"/>
</dbReference>
<evidence type="ECO:0000313" key="3">
    <source>
        <dbReference type="EMBL" id="CAE0231152.1"/>
    </source>
</evidence>
<evidence type="ECO:0000256" key="1">
    <source>
        <dbReference type="ARBA" id="ARBA00022741"/>
    </source>
</evidence>
<evidence type="ECO:0008006" key="4">
    <source>
        <dbReference type="Google" id="ProtNLM"/>
    </source>
</evidence>
<reference evidence="3" key="1">
    <citation type="submission" date="2021-01" db="EMBL/GenBank/DDBJ databases">
        <authorList>
            <person name="Corre E."/>
            <person name="Pelletier E."/>
            <person name="Niang G."/>
            <person name="Scheremetjew M."/>
            <person name="Finn R."/>
            <person name="Kale V."/>
            <person name="Holt S."/>
            <person name="Cochrane G."/>
            <person name="Meng A."/>
            <person name="Brown T."/>
            <person name="Cohen L."/>
        </authorList>
    </citation>
    <scope>NUCLEOTIDE SEQUENCE</scope>
    <source>
        <strain evidence="3">Ras09</strain>
    </source>
</reference>
<dbReference type="GO" id="GO:0005634">
    <property type="term" value="C:nucleus"/>
    <property type="evidence" value="ECO:0007669"/>
    <property type="project" value="TreeGrafter"/>
</dbReference>
<organism evidence="3">
    <name type="scientific">Strombidium rassoulzadegani</name>
    <dbReference type="NCBI Taxonomy" id="1082188"/>
    <lineage>
        <taxon>Eukaryota</taxon>
        <taxon>Sar</taxon>
        <taxon>Alveolata</taxon>
        <taxon>Ciliophora</taxon>
        <taxon>Intramacronucleata</taxon>
        <taxon>Spirotrichea</taxon>
        <taxon>Oligotrichia</taxon>
        <taxon>Strombidiidae</taxon>
        <taxon>Strombidium</taxon>
    </lineage>
</organism>
<dbReference type="GO" id="GO:0000027">
    <property type="term" value="P:ribosomal large subunit assembly"/>
    <property type="evidence" value="ECO:0007669"/>
    <property type="project" value="TreeGrafter"/>
</dbReference>
<dbReference type="AlphaFoldDB" id="A0A7S3CKX2"/>
<dbReference type="Gene3D" id="3.40.50.410">
    <property type="entry name" value="von Willebrand factor, type A domain"/>
    <property type="match status" value="1"/>
</dbReference>
<sequence>MTEKQRLRAMMDEWREDELGVEQSLGLLNRFKSETSQFSNSLCEQLRIVLEPQLSQQLQGDYRTGKRLNMKKVISFLASHYRNDKIWLRRTMPSKRDYKILLAIDDSLSMNEQNLGFFSLESLVTMVEALNKLEVGSVAVARIRSRMEMLLSFEDSYSNEKSAFILSQFDFKHSEKNSHDTAMSNFVRDANKLLDVQNSISLSHGSTNCPFVIVLSDGRFNKNNVRKYVEEAAEKRYLYIFVILDAPSQKETKAQSTKSQGGIMALRSASKQIDAETGRSEMRLVPYLKDFPFSYYIIVRDLHQLPNALSQILVQWFSTMSGSGQ</sequence>
<dbReference type="GO" id="GO:0005524">
    <property type="term" value="F:ATP binding"/>
    <property type="evidence" value="ECO:0007669"/>
    <property type="project" value="UniProtKB-KW"/>
</dbReference>
<proteinExistence type="predicted"/>
<evidence type="ECO:0000256" key="2">
    <source>
        <dbReference type="ARBA" id="ARBA00022840"/>
    </source>
</evidence>
<name>A0A7S3CKX2_9SPIT</name>
<protein>
    <recommendedName>
        <fullName evidence="4">VWFA domain-containing protein</fullName>
    </recommendedName>
</protein>
<keyword evidence="2" id="KW-0067">ATP-binding</keyword>
<dbReference type="GO" id="GO:0030687">
    <property type="term" value="C:preribosome, large subunit precursor"/>
    <property type="evidence" value="ECO:0007669"/>
    <property type="project" value="TreeGrafter"/>
</dbReference>
<dbReference type="PANTHER" id="PTHR48103">
    <property type="entry name" value="MIDASIN-RELATED"/>
    <property type="match status" value="1"/>
</dbReference>
<keyword evidence="1" id="KW-0547">Nucleotide-binding</keyword>
<dbReference type="SUPFAM" id="SSF53300">
    <property type="entry name" value="vWA-like"/>
    <property type="match status" value="1"/>
</dbReference>
<accession>A0A7S3CKX2</accession>
<gene>
    <name evidence="3" type="ORF">SRAS04492_LOCUS2948</name>
</gene>
<dbReference type="PANTHER" id="PTHR48103:SF2">
    <property type="entry name" value="MIDASIN"/>
    <property type="match status" value="1"/>
</dbReference>